<accession>A0AA38GXP4</accession>
<feature type="non-terminal residue" evidence="1">
    <location>
        <position position="1"/>
    </location>
</feature>
<sequence length="56" mass="5987">ATTQVQVLARVATPALKCSPKTRIGLGVVPLYGHKSNPESGLRSVVGCYDPDVWIH</sequence>
<evidence type="ECO:0000313" key="1">
    <source>
        <dbReference type="EMBL" id="KAH9329732.1"/>
    </source>
</evidence>
<dbReference type="EMBL" id="JAHRHJ020000001">
    <property type="protein sequence ID" value="KAH9329732.1"/>
    <property type="molecule type" value="Genomic_DNA"/>
</dbReference>
<name>A0AA38GXP4_TAXCH</name>
<organism evidence="1 2">
    <name type="scientific">Taxus chinensis</name>
    <name type="common">Chinese yew</name>
    <name type="synonym">Taxus wallichiana var. chinensis</name>
    <dbReference type="NCBI Taxonomy" id="29808"/>
    <lineage>
        <taxon>Eukaryota</taxon>
        <taxon>Viridiplantae</taxon>
        <taxon>Streptophyta</taxon>
        <taxon>Embryophyta</taxon>
        <taxon>Tracheophyta</taxon>
        <taxon>Spermatophyta</taxon>
        <taxon>Pinopsida</taxon>
        <taxon>Pinidae</taxon>
        <taxon>Conifers II</taxon>
        <taxon>Cupressales</taxon>
        <taxon>Taxaceae</taxon>
        <taxon>Taxus</taxon>
    </lineage>
</organism>
<proteinExistence type="predicted"/>
<reference evidence="1 2" key="1">
    <citation type="journal article" date="2021" name="Nat. Plants">
        <title>The Taxus genome provides insights into paclitaxel biosynthesis.</title>
        <authorList>
            <person name="Xiong X."/>
            <person name="Gou J."/>
            <person name="Liao Q."/>
            <person name="Li Y."/>
            <person name="Zhou Q."/>
            <person name="Bi G."/>
            <person name="Li C."/>
            <person name="Du R."/>
            <person name="Wang X."/>
            <person name="Sun T."/>
            <person name="Guo L."/>
            <person name="Liang H."/>
            <person name="Lu P."/>
            <person name="Wu Y."/>
            <person name="Zhang Z."/>
            <person name="Ro D.K."/>
            <person name="Shang Y."/>
            <person name="Huang S."/>
            <person name="Yan J."/>
        </authorList>
    </citation>
    <scope>NUCLEOTIDE SEQUENCE [LARGE SCALE GENOMIC DNA]</scope>
    <source>
        <strain evidence="1">Ta-2019</strain>
    </source>
</reference>
<dbReference type="Proteomes" id="UP000824469">
    <property type="component" value="Unassembled WGS sequence"/>
</dbReference>
<keyword evidence="2" id="KW-1185">Reference proteome</keyword>
<dbReference type="AlphaFoldDB" id="A0AA38GXP4"/>
<protein>
    <submittedName>
        <fullName evidence="1">Uncharacterized protein</fullName>
    </submittedName>
</protein>
<gene>
    <name evidence="1" type="ORF">KI387_001840</name>
</gene>
<evidence type="ECO:0000313" key="2">
    <source>
        <dbReference type="Proteomes" id="UP000824469"/>
    </source>
</evidence>
<comment type="caution">
    <text evidence="1">The sequence shown here is derived from an EMBL/GenBank/DDBJ whole genome shotgun (WGS) entry which is preliminary data.</text>
</comment>